<protein>
    <submittedName>
        <fullName evidence="2">Uncharacterized protein</fullName>
    </submittedName>
</protein>
<feature type="region of interest" description="Disordered" evidence="1">
    <location>
        <begin position="151"/>
        <end position="181"/>
    </location>
</feature>
<gene>
    <name evidence="2" type="ORF">B5807_04675</name>
</gene>
<sequence length="248" mass="27742">MGRELVAPANVGSTTLQASQQQNMLQQPKRLPQQAEDQFINQLAKKLMDGCKPEVRAKFKSEVNSWPDQKMQQILQQGVDPLFFRFRVHVDMLYRTGKVPMPKQQGANPMKGQQLPSMKDPNSRFMHTFAPYGDYTDSSFYLSDNRAIEAQDSNSSNQQLSSISPQQSGIQGTPGQLPLALSPAAANPSYVTPTMWQEVVADSFQPRVKRGLDQGSSSMIDQSMQEIPLLQDDYYGGLIPLSLNSKDW</sequence>
<accession>A0A1Y2M3G0</accession>
<dbReference type="InParanoid" id="A0A1Y2M3G0"/>
<dbReference type="Proteomes" id="UP000193240">
    <property type="component" value="Unassembled WGS sequence"/>
</dbReference>
<proteinExistence type="predicted"/>
<dbReference type="EMBL" id="KZ107841">
    <property type="protein sequence ID" value="OSS50581.1"/>
    <property type="molecule type" value="Genomic_DNA"/>
</dbReference>
<evidence type="ECO:0000256" key="1">
    <source>
        <dbReference type="SAM" id="MobiDB-lite"/>
    </source>
</evidence>
<reference evidence="2 3" key="1">
    <citation type="journal article" date="2017" name="Genome Announc.">
        <title>Genome sequence of the saprophytic ascomycete Epicoccum nigrum ICMP 19927 strain isolated from New Zealand.</title>
        <authorList>
            <person name="Fokin M."/>
            <person name="Fleetwood D."/>
            <person name="Weir B.S."/>
            <person name="Villas-Boas S.G."/>
        </authorList>
    </citation>
    <scope>NUCLEOTIDE SEQUENCE [LARGE SCALE GENOMIC DNA]</scope>
    <source>
        <strain evidence="2 3">ICMP 19927</strain>
    </source>
</reference>
<keyword evidence="3" id="KW-1185">Reference proteome</keyword>
<evidence type="ECO:0000313" key="2">
    <source>
        <dbReference type="EMBL" id="OSS50581.1"/>
    </source>
</evidence>
<evidence type="ECO:0000313" key="3">
    <source>
        <dbReference type="Proteomes" id="UP000193240"/>
    </source>
</evidence>
<dbReference type="AlphaFoldDB" id="A0A1Y2M3G0"/>
<name>A0A1Y2M3G0_EPING</name>
<organism evidence="2 3">
    <name type="scientific">Epicoccum nigrum</name>
    <name type="common">Soil fungus</name>
    <name type="synonym">Epicoccum purpurascens</name>
    <dbReference type="NCBI Taxonomy" id="105696"/>
    <lineage>
        <taxon>Eukaryota</taxon>
        <taxon>Fungi</taxon>
        <taxon>Dikarya</taxon>
        <taxon>Ascomycota</taxon>
        <taxon>Pezizomycotina</taxon>
        <taxon>Dothideomycetes</taxon>
        <taxon>Pleosporomycetidae</taxon>
        <taxon>Pleosporales</taxon>
        <taxon>Pleosporineae</taxon>
        <taxon>Didymellaceae</taxon>
        <taxon>Epicoccum</taxon>
    </lineage>
</organism>